<gene>
    <name evidence="1" type="ORF">LYNGBM3L_26110</name>
</gene>
<evidence type="ECO:0000313" key="2">
    <source>
        <dbReference type="Proteomes" id="UP000003959"/>
    </source>
</evidence>
<dbReference type="HOGENOM" id="CLU_2233482_0_0_3"/>
<proteinExistence type="predicted"/>
<dbReference type="Proteomes" id="UP000003959">
    <property type="component" value="Unassembled WGS sequence"/>
</dbReference>
<accession>F4XNY3</accession>
<keyword evidence="2" id="KW-1185">Reference proteome</keyword>
<evidence type="ECO:0000313" key="1">
    <source>
        <dbReference type="EMBL" id="EGJ33754.1"/>
    </source>
</evidence>
<dbReference type="EMBL" id="GL890841">
    <property type="protein sequence ID" value="EGJ33754.1"/>
    <property type="molecule type" value="Genomic_DNA"/>
</dbReference>
<name>F4XNY3_9CYAN</name>
<sequence length="105" mass="12130">MCYLKSKEIQRSQRKDYTTGAGLWVLPLDKEINPMLKPIHPDGEGHPYHENDARYEPLWDARYEPLRDRIPSKPHDHQLDWGTELAITVLAPAQDIETLAVEDAL</sequence>
<reference evidence="2" key="1">
    <citation type="journal article" date="2011" name="Proc. Natl. Acad. Sci. U.S.A.">
        <title>Genomic insights into the physiology and ecology of the marine filamentous cyanobacterium Lyngbya majuscula.</title>
        <authorList>
            <person name="Jones A.C."/>
            <person name="Monroe E.A."/>
            <person name="Podell S."/>
            <person name="Hess W.R."/>
            <person name="Klages S."/>
            <person name="Esquenazi E."/>
            <person name="Niessen S."/>
            <person name="Hoover H."/>
            <person name="Rothmann M."/>
            <person name="Lasken R.S."/>
            <person name="Yates J.R.III."/>
            <person name="Reinhardt R."/>
            <person name="Kube M."/>
            <person name="Burkart M.D."/>
            <person name="Allen E.E."/>
            <person name="Dorrestein P.C."/>
            <person name="Gerwick W.H."/>
            <person name="Gerwick L."/>
        </authorList>
    </citation>
    <scope>NUCLEOTIDE SEQUENCE [LARGE SCALE GENOMIC DNA]</scope>
    <source>
        <strain evidence="2">3L</strain>
    </source>
</reference>
<protein>
    <submittedName>
        <fullName evidence="1">Uncharacterized protein</fullName>
    </submittedName>
</protein>
<dbReference type="AlphaFoldDB" id="F4XNY3"/>
<organism evidence="1 2">
    <name type="scientific">Moorena producens 3L</name>
    <dbReference type="NCBI Taxonomy" id="489825"/>
    <lineage>
        <taxon>Bacteria</taxon>
        <taxon>Bacillati</taxon>
        <taxon>Cyanobacteriota</taxon>
        <taxon>Cyanophyceae</taxon>
        <taxon>Coleofasciculales</taxon>
        <taxon>Coleofasciculaceae</taxon>
        <taxon>Moorena</taxon>
    </lineage>
</organism>